<protein>
    <submittedName>
        <fullName evidence="1">Uncharacterized protein</fullName>
    </submittedName>
</protein>
<sequence>MLRVSETDVLQYFWRLFQHYGRINTVSCLWLGFCDFSIKINFRSPFGFFHLLPVELRANSKESLRSYRNITNQDSTGGYRSDTKPRGSTLDHPLLVLGAHVEIALVQPASLTKGEFILVSPGAIHTARGLGPCQRNRWTTEVYR</sequence>
<reference evidence="1" key="1">
    <citation type="journal article" date="2023" name="G3 (Bethesda)">
        <title>A reference genome for the long-term kleptoplast-retaining sea slug Elysia crispata morphotype clarki.</title>
        <authorList>
            <person name="Eastman K.E."/>
            <person name="Pendleton A.L."/>
            <person name="Shaikh M.A."/>
            <person name="Suttiyut T."/>
            <person name="Ogas R."/>
            <person name="Tomko P."/>
            <person name="Gavelis G."/>
            <person name="Widhalm J.R."/>
            <person name="Wisecaver J.H."/>
        </authorList>
    </citation>
    <scope>NUCLEOTIDE SEQUENCE</scope>
    <source>
        <strain evidence="1">ECLA1</strain>
    </source>
</reference>
<proteinExistence type="predicted"/>
<organism evidence="1 2">
    <name type="scientific">Elysia crispata</name>
    <name type="common">lettuce slug</name>
    <dbReference type="NCBI Taxonomy" id="231223"/>
    <lineage>
        <taxon>Eukaryota</taxon>
        <taxon>Metazoa</taxon>
        <taxon>Spiralia</taxon>
        <taxon>Lophotrochozoa</taxon>
        <taxon>Mollusca</taxon>
        <taxon>Gastropoda</taxon>
        <taxon>Heterobranchia</taxon>
        <taxon>Euthyneura</taxon>
        <taxon>Panpulmonata</taxon>
        <taxon>Sacoglossa</taxon>
        <taxon>Placobranchoidea</taxon>
        <taxon>Plakobranchidae</taxon>
        <taxon>Elysia</taxon>
    </lineage>
</organism>
<dbReference type="EMBL" id="JAWDGP010000657">
    <property type="protein sequence ID" value="KAK3798610.1"/>
    <property type="molecule type" value="Genomic_DNA"/>
</dbReference>
<comment type="caution">
    <text evidence="1">The sequence shown here is derived from an EMBL/GenBank/DDBJ whole genome shotgun (WGS) entry which is preliminary data.</text>
</comment>
<gene>
    <name evidence="1" type="ORF">RRG08_005021</name>
</gene>
<evidence type="ECO:0000313" key="1">
    <source>
        <dbReference type="EMBL" id="KAK3798610.1"/>
    </source>
</evidence>
<keyword evidence="2" id="KW-1185">Reference proteome</keyword>
<dbReference type="AlphaFoldDB" id="A0AAE1B3Q8"/>
<accession>A0AAE1B3Q8</accession>
<evidence type="ECO:0000313" key="2">
    <source>
        <dbReference type="Proteomes" id="UP001283361"/>
    </source>
</evidence>
<dbReference type="Proteomes" id="UP001283361">
    <property type="component" value="Unassembled WGS sequence"/>
</dbReference>
<name>A0AAE1B3Q8_9GAST</name>